<dbReference type="SUPFAM" id="SSF101478">
    <property type="entry name" value="ADP-ribosylglycohydrolase"/>
    <property type="match status" value="1"/>
</dbReference>
<dbReference type="Proteomes" id="UP000050865">
    <property type="component" value="Unassembled WGS sequence"/>
</dbReference>
<keyword evidence="5" id="KW-1185">Reference proteome</keyword>
<dbReference type="GO" id="GO:0046872">
    <property type="term" value="F:metal ion binding"/>
    <property type="evidence" value="ECO:0007669"/>
    <property type="project" value="UniProtKB-KW"/>
</dbReference>
<feature type="binding site" evidence="3">
    <location>
        <position position="55"/>
    </location>
    <ligand>
        <name>Mg(2+)</name>
        <dbReference type="ChEBI" id="CHEBI:18420"/>
        <label>1</label>
    </ligand>
</feature>
<feature type="binding site" evidence="3">
    <location>
        <position position="266"/>
    </location>
    <ligand>
        <name>Mg(2+)</name>
        <dbReference type="ChEBI" id="CHEBI:18420"/>
        <label>1</label>
    </ligand>
</feature>
<dbReference type="AlphaFoldDB" id="A0A0R2F2Y0"/>
<accession>A0A0R2F2Y0</accession>
<feature type="binding site" evidence="3">
    <location>
        <position position="57"/>
    </location>
    <ligand>
        <name>Mg(2+)</name>
        <dbReference type="ChEBI" id="CHEBI:18420"/>
        <label>1</label>
    </ligand>
</feature>
<evidence type="ECO:0000313" key="5">
    <source>
        <dbReference type="Proteomes" id="UP000050865"/>
    </source>
</evidence>
<reference evidence="4 5" key="1">
    <citation type="journal article" date="2015" name="Genome Announc.">
        <title>Expanding the biotechnology potential of lactobacilli through comparative genomics of 213 strains and associated genera.</title>
        <authorList>
            <person name="Sun Z."/>
            <person name="Harris H.M."/>
            <person name="McCann A."/>
            <person name="Guo C."/>
            <person name="Argimon S."/>
            <person name="Zhang W."/>
            <person name="Yang X."/>
            <person name="Jeffery I.B."/>
            <person name="Cooney J.C."/>
            <person name="Kagawa T.F."/>
            <person name="Liu W."/>
            <person name="Song Y."/>
            <person name="Salvetti E."/>
            <person name="Wrobel A."/>
            <person name="Rasinkangas P."/>
            <person name="Parkhill J."/>
            <person name="Rea M.C."/>
            <person name="O'Sullivan O."/>
            <person name="Ritari J."/>
            <person name="Douillard F.P."/>
            <person name="Paul Ross R."/>
            <person name="Yang R."/>
            <person name="Briner A.E."/>
            <person name="Felis G.E."/>
            <person name="de Vos W.M."/>
            <person name="Barrangou R."/>
            <person name="Klaenhammer T.R."/>
            <person name="Caufield P.W."/>
            <person name="Cui Y."/>
            <person name="Zhang H."/>
            <person name="O'Toole P.W."/>
        </authorList>
    </citation>
    <scope>NUCLEOTIDE SEQUENCE [LARGE SCALE GENOMIC DNA]</scope>
    <source>
        <strain evidence="4 5">DSM 22697</strain>
    </source>
</reference>
<comment type="cofactor">
    <cofactor evidence="3">
        <name>Mg(2+)</name>
        <dbReference type="ChEBI" id="CHEBI:18420"/>
    </cofactor>
    <text evidence="3">Binds 2 magnesium ions per subunit.</text>
</comment>
<proteinExistence type="inferred from homology"/>
<dbReference type="InterPro" id="IPR050792">
    <property type="entry name" value="ADP-ribosylglycohydrolase"/>
</dbReference>
<dbReference type="InterPro" id="IPR005502">
    <property type="entry name" value="Ribosyl_crysJ1"/>
</dbReference>
<evidence type="ECO:0000256" key="1">
    <source>
        <dbReference type="ARBA" id="ARBA00010702"/>
    </source>
</evidence>
<keyword evidence="3" id="KW-0460">Magnesium</keyword>
<dbReference type="Gene3D" id="1.10.4080.10">
    <property type="entry name" value="ADP-ribosylation/Crystallin J1"/>
    <property type="match status" value="1"/>
</dbReference>
<evidence type="ECO:0000256" key="2">
    <source>
        <dbReference type="ARBA" id="ARBA00022801"/>
    </source>
</evidence>
<dbReference type="EMBL" id="AYZJ01000084">
    <property type="protein sequence ID" value="KRN18676.1"/>
    <property type="molecule type" value="Genomic_DNA"/>
</dbReference>
<dbReference type="OrthoDB" id="9798107at2"/>
<organism evidence="4 5">
    <name type="scientific">Lacticaseibacillus camelliae DSM 22697 = JCM 13995</name>
    <dbReference type="NCBI Taxonomy" id="1423730"/>
    <lineage>
        <taxon>Bacteria</taxon>
        <taxon>Bacillati</taxon>
        <taxon>Bacillota</taxon>
        <taxon>Bacilli</taxon>
        <taxon>Lactobacillales</taxon>
        <taxon>Lactobacillaceae</taxon>
        <taxon>Lacticaseibacillus</taxon>
    </lineage>
</organism>
<feature type="binding site" evidence="3">
    <location>
        <position position="265"/>
    </location>
    <ligand>
        <name>Mg(2+)</name>
        <dbReference type="ChEBI" id="CHEBI:18420"/>
        <label>1</label>
    </ligand>
</feature>
<dbReference type="Pfam" id="PF03747">
    <property type="entry name" value="ADP_ribosyl_GH"/>
    <property type="match status" value="1"/>
</dbReference>
<dbReference type="GO" id="GO:0016787">
    <property type="term" value="F:hydrolase activity"/>
    <property type="evidence" value="ECO:0007669"/>
    <property type="project" value="UniProtKB-KW"/>
</dbReference>
<name>A0A0R2F2Y0_9LACO</name>
<sequence length="312" mass="34093">MEAAMASQNQITNLFEVSMIADALGVPVEFRPRDSYHVSDMTGHGTYDQPVGSWSDDSSLTLCLAETLTEGGGPTQLMQKFTAYLDGDYTPHGIRFDIGIGTSEAISRFNTGHVPATEAGSRLANANGNGALMRIAPLAFALDGQNWRDRRQRITDFTTVTHGHERSIIASCLYVETLRQLLAGQALAEALKQASQLVHQGDFRAEEFAYFDRVLNPDFFATPRDQIRSSGYVIDSLEAAVWCAANAASVQDLILTAANLGEDTDTIAQIAACLYAAGHLDEQAPAQWRKALIQTKQSRRIITDFAQKFGEQ</sequence>
<comment type="caution">
    <text evidence="4">The sequence shown here is derived from an EMBL/GenBank/DDBJ whole genome shotgun (WGS) entry which is preliminary data.</text>
</comment>
<evidence type="ECO:0000256" key="3">
    <source>
        <dbReference type="PIRSR" id="PIRSR605502-1"/>
    </source>
</evidence>
<dbReference type="InterPro" id="IPR036705">
    <property type="entry name" value="Ribosyl_crysJ1_sf"/>
</dbReference>
<feature type="binding site" evidence="3">
    <location>
        <position position="263"/>
    </location>
    <ligand>
        <name>Mg(2+)</name>
        <dbReference type="ChEBI" id="CHEBI:18420"/>
        <label>1</label>
    </ligand>
</feature>
<gene>
    <name evidence="4" type="ORF">FC75_GL000443</name>
</gene>
<protein>
    <submittedName>
        <fullName evidence="4">ADP-ribosylglycohydrolase</fullName>
    </submittedName>
</protein>
<evidence type="ECO:0000313" key="4">
    <source>
        <dbReference type="EMBL" id="KRN18676.1"/>
    </source>
</evidence>
<comment type="similarity">
    <text evidence="1">Belongs to the ADP-ribosylglycohydrolase family.</text>
</comment>
<dbReference type="PANTHER" id="PTHR16222:SF24">
    <property type="entry name" value="ADP-RIBOSYLHYDROLASE ARH3"/>
    <property type="match status" value="1"/>
</dbReference>
<dbReference type="PANTHER" id="PTHR16222">
    <property type="entry name" value="ADP-RIBOSYLGLYCOHYDROLASE"/>
    <property type="match status" value="1"/>
</dbReference>
<dbReference type="STRING" id="1423730.FC75_GL000443"/>
<dbReference type="PATRIC" id="fig|1423730.4.peg.462"/>
<keyword evidence="3" id="KW-0479">Metal-binding</keyword>
<keyword evidence="2 4" id="KW-0378">Hydrolase</keyword>
<feature type="binding site" evidence="3">
    <location>
        <position position="56"/>
    </location>
    <ligand>
        <name>Mg(2+)</name>
        <dbReference type="ChEBI" id="CHEBI:18420"/>
        <label>1</label>
    </ligand>
</feature>